<dbReference type="Proteomes" id="UP001362999">
    <property type="component" value="Unassembled WGS sequence"/>
</dbReference>
<organism evidence="4 5">
    <name type="scientific">Favolaschia claudopus</name>
    <dbReference type="NCBI Taxonomy" id="2862362"/>
    <lineage>
        <taxon>Eukaryota</taxon>
        <taxon>Fungi</taxon>
        <taxon>Dikarya</taxon>
        <taxon>Basidiomycota</taxon>
        <taxon>Agaricomycotina</taxon>
        <taxon>Agaricomycetes</taxon>
        <taxon>Agaricomycetidae</taxon>
        <taxon>Agaricales</taxon>
        <taxon>Marasmiineae</taxon>
        <taxon>Mycenaceae</taxon>
        <taxon>Favolaschia</taxon>
    </lineage>
</organism>
<dbReference type="GO" id="GO:0006694">
    <property type="term" value="P:steroid biosynthetic process"/>
    <property type="evidence" value="ECO:0007669"/>
    <property type="project" value="InterPro"/>
</dbReference>
<comment type="similarity">
    <text evidence="1">Belongs to the 3-beta-HSD family.</text>
</comment>
<feature type="region of interest" description="Disordered" evidence="2">
    <location>
        <begin position="381"/>
        <end position="405"/>
    </location>
</feature>
<sequence>MSQDKPTGESYLIVGGGTSLGEAIVRLLLCRGEARVSVFDALPLAPEQVAEFGDRVRVFVGEILAPKVVSDAIRSCEATCIISTGMVSIPPVKNIRYPSAYASPLTSTQDVQVKEELRIVHRRTSIEGNRNLVSAIFKNSVKQLVYFGSAESMFNGTERPNLREDDVPCFPKPWIPKLEVAAVGERIVLDAHGQMGLAVAVIRPAILFGPTYDQYMALNRSQAKPQLSAVCAGDNTKLSDMAYTDNAAHAGILAADRLAVSHPRHSATIGRAFIVSDGDPRPTWDLPRDLWAAASHTTPPTPVRVPVKSFYSQPGALAKLLGRKEIRGEKNRAWFWYCATRTYDISLARDVLGYEPIVSHDEGIRRTAEWWLSRQRKLKELKEGSQTAQSPGSSSDNPPPAYGVETNTTKLASGCVF</sequence>
<gene>
    <name evidence="4" type="ORF">R3P38DRAFT_2842465</name>
</gene>
<evidence type="ECO:0000256" key="1">
    <source>
        <dbReference type="ARBA" id="ARBA00009219"/>
    </source>
</evidence>
<name>A0AAW0E1Y7_9AGAR</name>
<dbReference type="AlphaFoldDB" id="A0AAW0E1Y7"/>
<dbReference type="Gene3D" id="3.40.50.720">
    <property type="entry name" value="NAD(P)-binding Rossmann-like Domain"/>
    <property type="match status" value="1"/>
</dbReference>
<accession>A0AAW0E1Y7</accession>
<evidence type="ECO:0000256" key="2">
    <source>
        <dbReference type="SAM" id="MobiDB-lite"/>
    </source>
</evidence>
<dbReference type="InterPro" id="IPR036291">
    <property type="entry name" value="NAD(P)-bd_dom_sf"/>
</dbReference>
<dbReference type="InterPro" id="IPR002225">
    <property type="entry name" value="3Beta_OHSteriod_DH/Estase"/>
</dbReference>
<dbReference type="SUPFAM" id="SSF51735">
    <property type="entry name" value="NAD(P)-binding Rossmann-fold domains"/>
    <property type="match status" value="1"/>
</dbReference>
<feature type="compositionally biased region" description="Polar residues" evidence="2">
    <location>
        <begin position="384"/>
        <end position="396"/>
    </location>
</feature>
<evidence type="ECO:0000313" key="4">
    <source>
        <dbReference type="EMBL" id="KAK7057683.1"/>
    </source>
</evidence>
<protein>
    <submittedName>
        <fullName evidence="4">3Beta-HSD domain-containing protein</fullName>
    </submittedName>
</protein>
<comment type="caution">
    <text evidence="4">The sequence shown here is derived from an EMBL/GenBank/DDBJ whole genome shotgun (WGS) entry which is preliminary data.</text>
</comment>
<dbReference type="InterPro" id="IPR050177">
    <property type="entry name" value="Lipid_A_modif_metabolic_enz"/>
</dbReference>
<evidence type="ECO:0000313" key="5">
    <source>
        <dbReference type="Proteomes" id="UP001362999"/>
    </source>
</evidence>
<feature type="domain" description="3-beta hydroxysteroid dehydrogenase/isomerase" evidence="3">
    <location>
        <begin position="12"/>
        <end position="297"/>
    </location>
</feature>
<proteinExistence type="inferred from homology"/>
<keyword evidence="5" id="KW-1185">Reference proteome</keyword>
<reference evidence="4 5" key="1">
    <citation type="journal article" date="2024" name="J Genomics">
        <title>Draft genome sequencing and assembly of Favolaschia claudopus CIRM-BRFM 2984 isolated from oak limbs.</title>
        <authorList>
            <person name="Navarro D."/>
            <person name="Drula E."/>
            <person name="Chaduli D."/>
            <person name="Cazenave R."/>
            <person name="Ahrendt S."/>
            <person name="Wang J."/>
            <person name="Lipzen A."/>
            <person name="Daum C."/>
            <person name="Barry K."/>
            <person name="Grigoriev I.V."/>
            <person name="Favel A."/>
            <person name="Rosso M.N."/>
            <person name="Martin F."/>
        </authorList>
    </citation>
    <scope>NUCLEOTIDE SEQUENCE [LARGE SCALE GENOMIC DNA]</scope>
    <source>
        <strain evidence="4 5">CIRM-BRFM 2984</strain>
    </source>
</reference>
<evidence type="ECO:0000259" key="3">
    <source>
        <dbReference type="Pfam" id="PF01073"/>
    </source>
</evidence>
<dbReference type="Pfam" id="PF01073">
    <property type="entry name" value="3Beta_HSD"/>
    <property type="match status" value="1"/>
</dbReference>
<dbReference type="GO" id="GO:0016616">
    <property type="term" value="F:oxidoreductase activity, acting on the CH-OH group of donors, NAD or NADP as acceptor"/>
    <property type="evidence" value="ECO:0007669"/>
    <property type="project" value="InterPro"/>
</dbReference>
<dbReference type="PANTHER" id="PTHR43245">
    <property type="entry name" value="BIFUNCTIONAL POLYMYXIN RESISTANCE PROTEIN ARNA"/>
    <property type="match status" value="1"/>
</dbReference>
<dbReference type="EMBL" id="JAWWNJ010000004">
    <property type="protein sequence ID" value="KAK7057683.1"/>
    <property type="molecule type" value="Genomic_DNA"/>
</dbReference>